<proteinExistence type="predicted"/>
<dbReference type="AlphaFoldDB" id="A0A819Z9H8"/>
<evidence type="ECO:0000313" key="5">
    <source>
        <dbReference type="EMBL" id="CAF4165221.1"/>
    </source>
</evidence>
<dbReference type="Proteomes" id="UP000663842">
    <property type="component" value="Unassembled WGS sequence"/>
</dbReference>
<dbReference type="EMBL" id="CAJOBF010000671">
    <property type="protein sequence ID" value="CAF3852252.1"/>
    <property type="molecule type" value="Genomic_DNA"/>
</dbReference>
<evidence type="ECO:0000256" key="1">
    <source>
        <dbReference type="SAM" id="MobiDB-lite"/>
    </source>
</evidence>
<comment type="caution">
    <text evidence="5">The sequence shown here is derived from an EMBL/GenBank/DDBJ whole genome shotgun (WGS) entry which is preliminary data.</text>
</comment>
<keyword evidence="6" id="KW-1185">Reference proteome</keyword>
<sequence>MAHARIKYPRPLAAPTDGAGGNFYNEPLKPDGRDFPCKGLHKKAGVSKTPTTTWTAGQEAYFEILGHNSAGGGEGSLAAHSGGSCQASLSFDDGETWKVLHSYHGGCPRGVRLGSNMAGPNQTFSFLVPEQTRTGTALFSWTWIAVTGNRNEMFQNCASVMIDGSGASMLEDFPDMFVGDMNIAGHIGPGECRSSSRTALEYPNPGNSITIDEVPSIPFKKPTAGKCYSKATVNNATMTTLSTTVTSTLTSSSSSSSSSSSTVSTAQTTDTGAKCENPTPTVFSLVVNDANYPCTCTCEKRKP</sequence>
<dbReference type="Proteomes" id="UP000663856">
    <property type="component" value="Unassembled WGS sequence"/>
</dbReference>
<evidence type="ECO:0008006" key="7">
    <source>
        <dbReference type="Google" id="ProtNLM"/>
    </source>
</evidence>
<reference evidence="5" key="1">
    <citation type="submission" date="2021-02" db="EMBL/GenBank/DDBJ databases">
        <authorList>
            <person name="Nowell W R."/>
        </authorList>
    </citation>
    <scope>NUCLEOTIDE SEQUENCE</scope>
</reference>
<dbReference type="PANTHER" id="PTHR36182:SF1">
    <property type="entry name" value="PROTEIN, PUTATIVE (AFU_ORTHOLOGUE AFUA_6G10930)-RELATED"/>
    <property type="match status" value="1"/>
</dbReference>
<feature type="region of interest" description="Disordered" evidence="1">
    <location>
        <begin position="250"/>
        <end position="278"/>
    </location>
</feature>
<evidence type="ECO:0000313" key="3">
    <source>
        <dbReference type="EMBL" id="CAF2106181.1"/>
    </source>
</evidence>
<name>A0A819Z9H8_9BILA</name>
<evidence type="ECO:0000313" key="6">
    <source>
        <dbReference type="Proteomes" id="UP000663866"/>
    </source>
</evidence>
<dbReference type="EMBL" id="CAJNRG010008666">
    <property type="protein sequence ID" value="CAF2106181.1"/>
    <property type="molecule type" value="Genomic_DNA"/>
</dbReference>
<evidence type="ECO:0000313" key="4">
    <source>
        <dbReference type="EMBL" id="CAF3852252.1"/>
    </source>
</evidence>
<dbReference type="EMBL" id="CAJOBG010005776">
    <property type="protein sequence ID" value="CAF4165221.1"/>
    <property type="molecule type" value="Genomic_DNA"/>
</dbReference>
<dbReference type="PANTHER" id="PTHR36182">
    <property type="entry name" value="PROTEIN, PUTATIVE (AFU_ORTHOLOGUE AFUA_6G10930)-RELATED"/>
    <property type="match status" value="1"/>
</dbReference>
<gene>
    <name evidence="5" type="ORF">OVN521_LOCUS24375</name>
    <name evidence="4" type="ORF">UXM345_LOCUS7895</name>
    <name evidence="2" type="ORF">WKI299_LOCUS15032</name>
    <name evidence="3" type="ORF">XDN619_LOCUS19805</name>
</gene>
<organism evidence="5 6">
    <name type="scientific">Rotaria magnacalcarata</name>
    <dbReference type="NCBI Taxonomy" id="392030"/>
    <lineage>
        <taxon>Eukaryota</taxon>
        <taxon>Metazoa</taxon>
        <taxon>Spiralia</taxon>
        <taxon>Gnathifera</taxon>
        <taxon>Rotifera</taxon>
        <taxon>Eurotatoria</taxon>
        <taxon>Bdelloidea</taxon>
        <taxon>Philodinida</taxon>
        <taxon>Philodinidae</taxon>
        <taxon>Rotaria</taxon>
    </lineage>
</organism>
<dbReference type="Gene3D" id="2.70.50.70">
    <property type="match status" value="1"/>
</dbReference>
<dbReference type="Proteomes" id="UP000663866">
    <property type="component" value="Unassembled WGS sequence"/>
</dbReference>
<feature type="region of interest" description="Disordered" evidence="1">
    <location>
        <begin position="1"/>
        <end position="27"/>
    </location>
</feature>
<dbReference type="Proteomes" id="UP000663887">
    <property type="component" value="Unassembled WGS sequence"/>
</dbReference>
<protein>
    <recommendedName>
        <fullName evidence="7">Lytic polysaccharide monooxygenase</fullName>
    </recommendedName>
</protein>
<dbReference type="EMBL" id="CAJNRF010005877">
    <property type="protein sequence ID" value="CAF2075497.1"/>
    <property type="molecule type" value="Genomic_DNA"/>
</dbReference>
<feature type="compositionally biased region" description="Low complexity" evidence="1">
    <location>
        <begin position="250"/>
        <end position="265"/>
    </location>
</feature>
<evidence type="ECO:0000313" key="2">
    <source>
        <dbReference type="EMBL" id="CAF2075497.1"/>
    </source>
</evidence>
<accession>A0A819Z9H8</accession>